<keyword evidence="1" id="KW-0812">Transmembrane</keyword>
<feature type="transmembrane region" description="Helical" evidence="1">
    <location>
        <begin position="67"/>
        <end position="85"/>
    </location>
</feature>
<protein>
    <submittedName>
        <fullName evidence="2">Uncharacterized protein</fullName>
    </submittedName>
</protein>
<accession>A0A511YBC0</accession>
<feature type="transmembrane region" description="Helical" evidence="1">
    <location>
        <begin position="101"/>
        <end position="120"/>
    </location>
</feature>
<name>A0A511YBC0_9FLAO</name>
<sequence length="125" mass="15244">MIIMIKLIDYLIFHMDCLYKRMDKFKYKDRGTEKFWLVVVISIFINLNTSSIDNVCLGNYLHIHHKYIFFLMIPIVMTLVYYFFIKNERFLDYGFKESYKGYIVLFMLFVLTIILMAMVVPRKNY</sequence>
<reference evidence="2 3" key="1">
    <citation type="submission" date="2019-07" db="EMBL/GenBank/DDBJ databases">
        <title>Whole genome shotgun sequence of Chryseobacterium lathyri NBRC 105250.</title>
        <authorList>
            <person name="Hosoyama A."/>
            <person name="Uohara A."/>
            <person name="Ohji S."/>
            <person name="Ichikawa N."/>
        </authorList>
    </citation>
    <scope>NUCLEOTIDE SEQUENCE [LARGE SCALE GENOMIC DNA]</scope>
    <source>
        <strain evidence="2 3">NBRC 105250</strain>
    </source>
</reference>
<comment type="caution">
    <text evidence="2">The sequence shown here is derived from an EMBL/GenBank/DDBJ whole genome shotgun (WGS) entry which is preliminary data.</text>
</comment>
<proteinExistence type="predicted"/>
<evidence type="ECO:0000313" key="2">
    <source>
        <dbReference type="EMBL" id="GEN72487.1"/>
    </source>
</evidence>
<keyword evidence="1" id="KW-0472">Membrane</keyword>
<gene>
    <name evidence="2" type="ORF">CLA01_25590</name>
</gene>
<evidence type="ECO:0000256" key="1">
    <source>
        <dbReference type="SAM" id="Phobius"/>
    </source>
</evidence>
<feature type="transmembrane region" description="Helical" evidence="1">
    <location>
        <begin position="35"/>
        <end position="55"/>
    </location>
</feature>
<keyword evidence="1" id="KW-1133">Transmembrane helix</keyword>
<dbReference type="EMBL" id="BJYI01000007">
    <property type="protein sequence ID" value="GEN72487.1"/>
    <property type="molecule type" value="Genomic_DNA"/>
</dbReference>
<dbReference type="Proteomes" id="UP000321150">
    <property type="component" value="Unassembled WGS sequence"/>
</dbReference>
<dbReference type="AlphaFoldDB" id="A0A511YBC0"/>
<evidence type="ECO:0000313" key="3">
    <source>
        <dbReference type="Proteomes" id="UP000321150"/>
    </source>
</evidence>
<organism evidence="2 3">
    <name type="scientific">Chryseobacterium lathyri</name>
    <dbReference type="NCBI Taxonomy" id="395933"/>
    <lineage>
        <taxon>Bacteria</taxon>
        <taxon>Pseudomonadati</taxon>
        <taxon>Bacteroidota</taxon>
        <taxon>Flavobacteriia</taxon>
        <taxon>Flavobacteriales</taxon>
        <taxon>Weeksellaceae</taxon>
        <taxon>Chryseobacterium group</taxon>
        <taxon>Chryseobacterium</taxon>
    </lineage>
</organism>